<dbReference type="InterPro" id="IPR014352">
    <property type="entry name" value="FERM/acyl-CoA-bd_prot_sf"/>
</dbReference>
<dbReference type="PIRSF" id="PIRSF002412">
    <property type="entry name" value="MA_DBI"/>
    <property type="match status" value="1"/>
</dbReference>
<dbReference type="PROSITE" id="PS00880">
    <property type="entry name" value="ACB_1"/>
    <property type="match status" value="1"/>
</dbReference>
<dbReference type="GeneID" id="114450508"/>
<evidence type="ECO:0000313" key="17">
    <source>
        <dbReference type="RefSeq" id="XP_028284463.1"/>
    </source>
</evidence>
<evidence type="ECO:0000256" key="5">
    <source>
        <dbReference type="ARBA" id="ARBA00022989"/>
    </source>
</evidence>
<feature type="compositionally biased region" description="Low complexity" evidence="13">
    <location>
        <begin position="368"/>
        <end position="381"/>
    </location>
</feature>
<organism evidence="16 17">
    <name type="scientific">Parambassis ranga</name>
    <name type="common">Indian glassy fish</name>
    <dbReference type="NCBI Taxonomy" id="210632"/>
    <lineage>
        <taxon>Eukaryota</taxon>
        <taxon>Metazoa</taxon>
        <taxon>Chordata</taxon>
        <taxon>Craniata</taxon>
        <taxon>Vertebrata</taxon>
        <taxon>Euteleostomi</taxon>
        <taxon>Actinopterygii</taxon>
        <taxon>Neopterygii</taxon>
        <taxon>Teleostei</taxon>
        <taxon>Neoteleostei</taxon>
        <taxon>Acanthomorphata</taxon>
        <taxon>Ovalentaria</taxon>
        <taxon>Ambassidae</taxon>
        <taxon>Parambassis</taxon>
    </lineage>
</organism>
<dbReference type="SUPFAM" id="SSF47027">
    <property type="entry name" value="Acyl-CoA binding protein"/>
    <property type="match status" value="1"/>
</dbReference>
<feature type="compositionally biased region" description="Low complexity" evidence="13">
    <location>
        <begin position="232"/>
        <end position="242"/>
    </location>
</feature>
<dbReference type="OrthoDB" id="71307at2759"/>
<dbReference type="Proteomes" id="UP000515145">
    <property type="component" value="Chromosome 17"/>
</dbReference>
<evidence type="ECO:0000256" key="3">
    <source>
        <dbReference type="ARBA" id="ARBA00022448"/>
    </source>
</evidence>
<feature type="transmembrane region" description="Helical" evidence="14">
    <location>
        <begin position="476"/>
        <end position="496"/>
    </location>
</feature>
<evidence type="ECO:0000256" key="6">
    <source>
        <dbReference type="ARBA" id="ARBA00023006"/>
    </source>
</evidence>
<keyword evidence="4 14" id="KW-0812">Transmembrane</keyword>
<keyword evidence="8 11" id="KW-0446">Lipid-binding</keyword>
<dbReference type="InterPro" id="IPR035984">
    <property type="entry name" value="Acyl-CoA-binding_sf"/>
</dbReference>
<dbReference type="GO" id="GO:0000062">
    <property type="term" value="F:fatty-acyl-CoA binding"/>
    <property type="evidence" value="ECO:0007669"/>
    <property type="project" value="InterPro"/>
</dbReference>
<feature type="compositionally biased region" description="Basic and acidic residues" evidence="13">
    <location>
        <begin position="191"/>
        <end position="207"/>
    </location>
</feature>
<dbReference type="AlphaFoldDB" id="A0A6P7K509"/>
<dbReference type="GO" id="GO:0016020">
    <property type="term" value="C:membrane"/>
    <property type="evidence" value="ECO:0007669"/>
    <property type="project" value="UniProtKB-SubCell"/>
</dbReference>
<comment type="similarity">
    <text evidence="2">Belongs to the ATG37 family.</text>
</comment>
<reference evidence="17" key="1">
    <citation type="submission" date="2025-08" db="UniProtKB">
        <authorList>
            <consortium name="RefSeq"/>
        </authorList>
    </citation>
    <scope>IDENTIFICATION</scope>
</reference>
<evidence type="ECO:0000256" key="1">
    <source>
        <dbReference type="ARBA" id="ARBA00004167"/>
    </source>
</evidence>
<feature type="domain" description="ACB" evidence="15">
    <location>
        <begin position="18"/>
        <end position="108"/>
    </location>
</feature>
<evidence type="ECO:0000313" key="16">
    <source>
        <dbReference type="Proteomes" id="UP000515145"/>
    </source>
</evidence>
<feature type="region of interest" description="Disordered" evidence="13">
    <location>
        <begin position="178"/>
        <end position="208"/>
    </location>
</feature>
<proteinExistence type="inferred from homology"/>
<evidence type="ECO:0000256" key="12">
    <source>
        <dbReference type="PIRSR" id="PIRSR002412-1"/>
    </source>
</evidence>
<evidence type="ECO:0000256" key="4">
    <source>
        <dbReference type="ARBA" id="ARBA00022692"/>
    </source>
</evidence>
<feature type="binding site" evidence="12">
    <location>
        <position position="76"/>
    </location>
    <ligand>
        <name>an acyl-CoA</name>
        <dbReference type="ChEBI" id="CHEBI:58342"/>
    </ligand>
</feature>
<name>A0A6P7K509_9TELE</name>
<dbReference type="PROSITE" id="PS51228">
    <property type="entry name" value="ACB_2"/>
    <property type="match status" value="1"/>
</dbReference>
<comment type="subcellular location">
    <subcellularLocation>
        <location evidence="1">Membrane</location>
        <topology evidence="1">Single-pass membrane protein</topology>
    </subcellularLocation>
</comment>
<dbReference type="Gene3D" id="1.20.80.10">
    <property type="match status" value="1"/>
</dbReference>
<evidence type="ECO:0000256" key="7">
    <source>
        <dbReference type="ARBA" id="ARBA00023054"/>
    </source>
</evidence>
<dbReference type="InParanoid" id="A0A6P7K509"/>
<evidence type="ECO:0000259" key="15">
    <source>
        <dbReference type="PROSITE" id="PS51228"/>
    </source>
</evidence>
<evidence type="ECO:0000256" key="8">
    <source>
        <dbReference type="ARBA" id="ARBA00023121"/>
    </source>
</evidence>
<dbReference type="InterPro" id="IPR000582">
    <property type="entry name" value="Acyl-CoA-binding_protein"/>
</dbReference>
<evidence type="ECO:0000256" key="2">
    <source>
        <dbReference type="ARBA" id="ARBA00010310"/>
    </source>
</evidence>
<keyword evidence="3 11" id="KW-0813">Transport</keyword>
<evidence type="ECO:0000256" key="13">
    <source>
        <dbReference type="SAM" id="MobiDB-lite"/>
    </source>
</evidence>
<dbReference type="GO" id="GO:0006631">
    <property type="term" value="P:fatty acid metabolic process"/>
    <property type="evidence" value="ECO:0007669"/>
    <property type="project" value="TreeGrafter"/>
</dbReference>
<protein>
    <recommendedName>
        <fullName evidence="11">Acyl-CoA-binding domain-containing protein 5</fullName>
    </recommendedName>
</protein>
<keyword evidence="7" id="KW-0175">Coiled coil</keyword>
<evidence type="ECO:0000256" key="9">
    <source>
        <dbReference type="ARBA" id="ARBA00023136"/>
    </source>
</evidence>
<dbReference type="Pfam" id="PF00887">
    <property type="entry name" value="ACBP"/>
    <property type="match status" value="1"/>
</dbReference>
<dbReference type="GO" id="GO:0000425">
    <property type="term" value="P:pexophagy"/>
    <property type="evidence" value="ECO:0007669"/>
    <property type="project" value="InterPro"/>
</dbReference>
<dbReference type="PANTHER" id="PTHR23310:SF6">
    <property type="entry name" value="ACYL-COA-BINDING DOMAIN-CONTAINING PROTEIN 5"/>
    <property type="match status" value="1"/>
</dbReference>
<dbReference type="CDD" id="cd00435">
    <property type="entry name" value="ACBP"/>
    <property type="match status" value="1"/>
</dbReference>
<accession>A0A6P7K509</accession>
<evidence type="ECO:0000256" key="14">
    <source>
        <dbReference type="SAM" id="Phobius"/>
    </source>
</evidence>
<feature type="region of interest" description="Disordered" evidence="13">
    <location>
        <begin position="358"/>
        <end position="383"/>
    </location>
</feature>
<evidence type="ECO:0000256" key="10">
    <source>
        <dbReference type="ARBA" id="ARBA00025481"/>
    </source>
</evidence>
<feature type="binding site" evidence="12">
    <location>
        <position position="95"/>
    </location>
    <ligand>
        <name>an acyl-CoA</name>
        <dbReference type="ChEBI" id="CHEBI:58342"/>
    </ligand>
</feature>
<evidence type="ECO:0000256" key="11">
    <source>
        <dbReference type="PIRNR" id="PIRNR002412"/>
    </source>
</evidence>
<comment type="function">
    <text evidence="10">Acyl-CoA binding protein which acts as the peroxisome receptor for pexophagy but is dispensable for aggrephagy and nonselective autophagy. Binds medium- and long-chain acyl-CoA esters.</text>
</comment>
<feature type="region of interest" description="Disordered" evidence="13">
    <location>
        <begin position="222"/>
        <end position="256"/>
    </location>
</feature>
<feature type="binding site" evidence="12">
    <location>
        <begin position="29"/>
        <end position="38"/>
    </location>
    <ligand>
        <name>an acyl-CoA</name>
        <dbReference type="ChEBI" id="CHEBI:58342"/>
    </ligand>
</feature>
<dbReference type="PRINTS" id="PR00689">
    <property type="entry name" value="ACOABINDINGP"/>
</dbReference>
<sequence>MSSLHGLSMAQEEDIHSLEEKFAAAVKVIRSLPEEGPFQPSDDMMLMFYSYYKQATMGPCNIPRPTGFWDTHGKAKWDAWNSLGYMTKEEAMKNYIEDIQLILETIPISEEVSDLVQKLGGFYTEVDIEGEEAEENEVDRRPFTRPFADHADKLVKKPTMEGYGDLWDDIQNLEGKDKYSVSSSVSSEEAEGSRENSQMERRREVSDWRSWSPDPRLLTVEDNRWRSDTKGSSSSVEPSMSSITNGTHSSLNSEMEEEELVCSIEPSVPYNPYMHFNGHLNDHCDTVPEKIHRSTDSDNEEFCDSMEHLAMEERLSTSKGQSPGSGAACVSQKDLWFESSTTLKQGEDQALRGDSYLKEGISPSKHNSSMSRRGRGSQSPRLTCNSPQCVSVDAACCCVTQVRYPVSASRGNINEQIATVLLRLQHDMTDVLHRLHTLEQLTRSQSRSSSPRQEDFVPVARKFLKPSWWPFEVSPLTVVLTALWPLIAHLLVQLYLQRKRRKIP</sequence>
<dbReference type="GO" id="GO:0005777">
    <property type="term" value="C:peroxisome"/>
    <property type="evidence" value="ECO:0007669"/>
    <property type="project" value="TreeGrafter"/>
</dbReference>
<dbReference type="FunFam" id="1.20.80.10:FF:000010">
    <property type="entry name" value="Acyl-CoA-binding domain-containing protein 5"/>
    <property type="match status" value="1"/>
</dbReference>
<feature type="binding site" evidence="12">
    <location>
        <begin position="49"/>
        <end position="53"/>
    </location>
    <ligand>
        <name>an acyl-CoA</name>
        <dbReference type="ChEBI" id="CHEBI:58342"/>
    </ligand>
</feature>
<dbReference type="InterPro" id="IPR016347">
    <property type="entry name" value="ACBD5"/>
</dbReference>
<keyword evidence="6" id="KW-0072">Autophagy</keyword>
<dbReference type="RefSeq" id="XP_028284463.1">
    <property type="nucleotide sequence ID" value="XM_028428662.1"/>
</dbReference>
<gene>
    <name evidence="17" type="primary">LOC114450508</name>
</gene>
<keyword evidence="5 14" id="KW-1133">Transmembrane helix</keyword>
<dbReference type="InterPro" id="IPR022408">
    <property type="entry name" value="Acyl-CoA-binding_prot_CS"/>
</dbReference>
<dbReference type="PANTHER" id="PTHR23310">
    <property type="entry name" value="ACYL-COA-BINDING PROTEIN, ACBP"/>
    <property type="match status" value="1"/>
</dbReference>
<keyword evidence="9 14" id="KW-0472">Membrane</keyword>
<keyword evidence="16" id="KW-1185">Reference proteome</keyword>